<sequence>MVVASVGLCGVSDSSFVVVAGGGFVGGGFMEYVKYVKQKINVTIVDMMNTSSDTFQSLFGSSSKGGFVINPDGTVALTDEDVVVLELIMEDWPGCGLHLNVDKTEVFWPKEDPRSRLAESGQNHWLMDAIAKIDNPHCELLLLRSCTGISKLYFTITSCPPRFFESAQRFFDVALRSSLEHIVTTFGSGFGDWQWRLTTLLFVFGELGVYSAGDDLNYTFLASRLQSADLQTKLIWHTGIVSPRRILDDALSLLNTSIETNLLSNPSEIAAPKFMKKMADIYFPQFTKNVESTFTLSSQQMALWTSQREDHTSDWLRTVPISGLGLTMNGKTYCCVLCYHLGIPFYPGLKPCSANSRVFARDIYGDHAILCARIIFIKHRHNLMRDTLVDICYHYGISAGKEVDLGLDGGVTNHYV</sequence>
<dbReference type="PANTHER" id="PTHR48462">
    <property type="entry name" value="PROTEIN, PUTATIVE-RELATED"/>
    <property type="match status" value="1"/>
</dbReference>
<gene>
    <name evidence="1" type="ORF">Tci_298850</name>
</gene>
<dbReference type="PANTHER" id="PTHR48462:SF1">
    <property type="entry name" value="PROTEIN, PUTATIVE-RELATED"/>
    <property type="match status" value="1"/>
</dbReference>
<proteinExistence type="predicted"/>
<reference evidence="1" key="1">
    <citation type="journal article" date="2019" name="Sci. Rep.">
        <title>Draft genome of Tanacetum cinerariifolium, the natural source of mosquito coil.</title>
        <authorList>
            <person name="Yamashiro T."/>
            <person name="Shiraishi A."/>
            <person name="Satake H."/>
            <person name="Nakayama K."/>
        </authorList>
    </citation>
    <scope>NUCLEOTIDE SEQUENCE</scope>
</reference>
<dbReference type="EMBL" id="BKCJ010098591">
    <property type="protein sequence ID" value="GEX26875.1"/>
    <property type="molecule type" value="Genomic_DNA"/>
</dbReference>
<comment type="caution">
    <text evidence="1">The sequence shown here is derived from an EMBL/GenBank/DDBJ whole genome shotgun (WGS) entry which is preliminary data.</text>
</comment>
<dbReference type="AlphaFoldDB" id="A0A699H4Y5"/>
<accession>A0A699H4Y5</accession>
<protein>
    <submittedName>
        <fullName evidence="1">Uncharacterized protein</fullName>
    </submittedName>
</protein>
<name>A0A699H4Y5_TANCI</name>
<organism evidence="1">
    <name type="scientific">Tanacetum cinerariifolium</name>
    <name type="common">Dalmatian daisy</name>
    <name type="synonym">Chrysanthemum cinerariifolium</name>
    <dbReference type="NCBI Taxonomy" id="118510"/>
    <lineage>
        <taxon>Eukaryota</taxon>
        <taxon>Viridiplantae</taxon>
        <taxon>Streptophyta</taxon>
        <taxon>Embryophyta</taxon>
        <taxon>Tracheophyta</taxon>
        <taxon>Spermatophyta</taxon>
        <taxon>Magnoliopsida</taxon>
        <taxon>eudicotyledons</taxon>
        <taxon>Gunneridae</taxon>
        <taxon>Pentapetalae</taxon>
        <taxon>asterids</taxon>
        <taxon>campanulids</taxon>
        <taxon>Asterales</taxon>
        <taxon>Asteraceae</taxon>
        <taxon>Asteroideae</taxon>
        <taxon>Anthemideae</taxon>
        <taxon>Anthemidinae</taxon>
        <taxon>Tanacetum</taxon>
    </lineage>
</organism>
<evidence type="ECO:0000313" key="1">
    <source>
        <dbReference type="EMBL" id="GEX26875.1"/>
    </source>
</evidence>